<dbReference type="PANTHER" id="PTHR13211">
    <property type="entry name" value="TELOMERASE CAJAL BODY PROTEIN 1"/>
    <property type="match status" value="1"/>
</dbReference>
<reference evidence="2 3" key="1">
    <citation type="journal article" date="2018" name="Front. Microbiol.">
        <title>Genome-Wide Analysis of Corynespora cassiicola Leaf Fall Disease Putative Effectors.</title>
        <authorList>
            <person name="Lopez D."/>
            <person name="Ribeiro S."/>
            <person name="Label P."/>
            <person name="Fumanal B."/>
            <person name="Venisse J.S."/>
            <person name="Kohler A."/>
            <person name="de Oliveira R.R."/>
            <person name="Labutti K."/>
            <person name="Lipzen A."/>
            <person name="Lail K."/>
            <person name="Bauer D."/>
            <person name="Ohm R.A."/>
            <person name="Barry K.W."/>
            <person name="Spatafora J."/>
            <person name="Grigoriev I.V."/>
            <person name="Martin F.M."/>
            <person name="Pujade-Renaud V."/>
        </authorList>
    </citation>
    <scope>NUCLEOTIDE SEQUENCE [LARGE SCALE GENOMIC DNA]</scope>
    <source>
        <strain evidence="2 3">Philippines</strain>
    </source>
</reference>
<dbReference type="SMART" id="SM00320">
    <property type="entry name" value="WD40"/>
    <property type="match status" value="4"/>
</dbReference>
<sequence>MQSNSSSNEEDSSCSSDSDSDSDDSDDSDNLESSELNPSREFCRHVSSIHEAKLFPDGLGFITADYDRTLSVYAIPADAPNALEVIPLEPYAQIKRAEPIWSFAIHPRFSVADPTTSHVLVGCRDSYVTLYNALWDVTRNPFDENGQPVPPPPGPPNISAKLASYKIIDPMRETVLAPNSLTYNHDGTRFIAGLKDAVTIFDMDYTESPVLTQKTIPSRNSKLKGGGRGFKGVISALSLAPQASGSGGILAAGSRTRWVALYESAGDGNKITEFSLPTTLRTRCNSQFGSSGSDIDDTPGSGISQLKWSACGTYLYVAERVSDSILIYDRRNFGFALSHCAGRNARTNNRLGFDVWSASTHYHQPGTSEEVWAGGIDGKIRIWRDPYFKEGALEADEVVQVGEDPITSTLVHPYGSLAVVCSGRYEYGLDVPTSEKGLLMDRRGCPKLRQWGSVDILGLT</sequence>
<dbReference type="InterPro" id="IPR001680">
    <property type="entry name" value="WD40_rpt"/>
</dbReference>
<dbReference type="OrthoDB" id="239865at2759"/>
<evidence type="ECO:0000313" key="2">
    <source>
        <dbReference type="EMBL" id="PSN73179.1"/>
    </source>
</evidence>
<accession>A0A2T2P6D9</accession>
<keyword evidence="3" id="KW-1185">Reference proteome</keyword>
<dbReference type="STRING" id="1448308.A0A2T2P6D9"/>
<dbReference type="Proteomes" id="UP000240883">
    <property type="component" value="Unassembled WGS sequence"/>
</dbReference>
<organism evidence="2 3">
    <name type="scientific">Corynespora cassiicola Philippines</name>
    <dbReference type="NCBI Taxonomy" id="1448308"/>
    <lineage>
        <taxon>Eukaryota</taxon>
        <taxon>Fungi</taxon>
        <taxon>Dikarya</taxon>
        <taxon>Ascomycota</taxon>
        <taxon>Pezizomycotina</taxon>
        <taxon>Dothideomycetes</taxon>
        <taxon>Pleosporomycetidae</taxon>
        <taxon>Pleosporales</taxon>
        <taxon>Corynesporascaceae</taxon>
        <taxon>Corynespora</taxon>
    </lineage>
</organism>
<dbReference type="InterPro" id="IPR036322">
    <property type="entry name" value="WD40_repeat_dom_sf"/>
</dbReference>
<gene>
    <name evidence="2" type="ORF">BS50DRAFT_482110</name>
</gene>
<proteinExistence type="predicted"/>
<dbReference type="SUPFAM" id="SSF50978">
    <property type="entry name" value="WD40 repeat-like"/>
    <property type="match status" value="1"/>
</dbReference>
<dbReference type="Gene3D" id="2.130.10.10">
    <property type="entry name" value="YVTN repeat-like/Quinoprotein amine dehydrogenase"/>
    <property type="match status" value="1"/>
</dbReference>
<dbReference type="PANTHER" id="PTHR13211:SF0">
    <property type="entry name" value="TELOMERASE CAJAL BODY PROTEIN 1"/>
    <property type="match status" value="1"/>
</dbReference>
<evidence type="ECO:0000256" key="1">
    <source>
        <dbReference type="SAM" id="MobiDB-lite"/>
    </source>
</evidence>
<name>A0A2T2P6D9_CORCC</name>
<dbReference type="AlphaFoldDB" id="A0A2T2P6D9"/>
<feature type="region of interest" description="Disordered" evidence="1">
    <location>
        <begin position="1"/>
        <end position="37"/>
    </location>
</feature>
<dbReference type="InterPro" id="IPR051150">
    <property type="entry name" value="SWT21/TCAB1_mRNA_Telomere"/>
</dbReference>
<protein>
    <submittedName>
        <fullName evidence="2">WD40 repeat-like protein</fullName>
    </submittedName>
</protein>
<feature type="compositionally biased region" description="Acidic residues" evidence="1">
    <location>
        <begin position="8"/>
        <end position="32"/>
    </location>
</feature>
<dbReference type="InterPro" id="IPR015943">
    <property type="entry name" value="WD40/YVTN_repeat-like_dom_sf"/>
</dbReference>
<evidence type="ECO:0000313" key="3">
    <source>
        <dbReference type="Proteomes" id="UP000240883"/>
    </source>
</evidence>
<dbReference type="EMBL" id="KZ678129">
    <property type="protein sequence ID" value="PSN73179.1"/>
    <property type="molecule type" value="Genomic_DNA"/>
</dbReference>